<protein>
    <submittedName>
        <fullName evidence="1">Uncharacterized protein</fullName>
    </submittedName>
</protein>
<feature type="non-terminal residue" evidence="1">
    <location>
        <position position="1"/>
    </location>
</feature>
<dbReference type="Proteomes" id="UP000759131">
    <property type="component" value="Unassembled WGS sequence"/>
</dbReference>
<dbReference type="EMBL" id="OC872724">
    <property type="protein sequence ID" value="CAD7635988.1"/>
    <property type="molecule type" value="Genomic_DNA"/>
</dbReference>
<keyword evidence="2" id="KW-1185">Reference proteome</keyword>
<dbReference type="EMBL" id="CAJPIZ010018149">
    <property type="protein sequence ID" value="CAG2116418.1"/>
    <property type="molecule type" value="Genomic_DNA"/>
</dbReference>
<dbReference type="AlphaFoldDB" id="A0A7R9L6S5"/>
<name>A0A7R9L6S5_9ACAR</name>
<organism evidence="1">
    <name type="scientific">Medioppia subpectinata</name>
    <dbReference type="NCBI Taxonomy" id="1979941"/>
    <lineage>
        <taxon>Eukaryota</taxon>
        <taxon>Metazoa</taxon>
        <taxon>Ecdysozoa</taxon>
        <taxon>Arthropoda</taxon>
        <taxon>Chelicerata</taxon>
        <taxon>Arachnida</taxon>
        <taxon>Acari</taxon>
        <taxon>Acariformes</taxon>
        <taxon>Sarcoptiformes</taxon>
        <taxon>Oribatida</taxon>
        <taxon>Brachypylina</taxon>
        <taxon>Oppioidea</taxon>
        <taxon>Oppiidae</taxon>
        <taxon>Medioppia</taxon>
    </lineage>
</organism>
<feature type="non-terminal residue" evidence="1">
    <location>
        <position position="62"/>
    </location>
</feature>
<evidence type="ECO:0000313" key="2">
    <source>
        <dbReference type="Proteomes" id="UP000759131"/>
    </source>
</evidence>
<sequence>EKVVEDEEENSKTESKGSVTCVWLHPIKDTIIFAVIANQFTKYHKNCNQSFKSVPKTYAKHF</sequence>
<proteinExistence type="predicted"/>
<reference evidence="1" key="1">
    <citation type="submission" date="2020-11" db="EMBL/GenBank/DDBJ databases">
        <authorList>
            <person name="Tran Van P."/>
        </authorList>
    </citation>
    <scope>NUCLEOTIDE SEQUENCE</scope>
</reference>
<accession>A0A7R9L6S5</accession>
<gene>
    <name evidence="1" type="ORF">OSB1V03_LOCUS16377</name>
</gene>
<evidence type="ECO:0000313" key="1">
    <source>
        <dbReference type="EMBL" id="CAD7635988.1"/>
    </source>
</evidence>